<dbReference type="EMBL" id="CP070499">
    <property type="protein sequence ID" value="QSB16099.1"/>
    <property type="molecule type" value="Genomic_DNA"/>
</dbReference>
<dbReference type="KEGG" id="nhy:JQS43_07285"/>
<proteinExistence type="inferred from homology"/>
<dbReference type="SUPFAM" id="SSF53850">
    <property type="entry name" value="Periplasmic binding protein-like II"/>
    <property type="match status" value="1"/>
</dbReference>
<comment type="subcellular location">
    <subcellularLocation>
        <location evidence="1">Cell envelope</location>
    </subcellularLocation>
</comment>
<dbReference type="InterPro" id="IPR006059">
    <property type="entry name" value="SBP"/>
</dbReference>
<protein>
    <submittedName>
        <fullName evidence="5">N-acetylglucosamine/diacetylchitobiose ABC transporter substrate-binding protein</fullName>
    </submittedName>
</protein>
<dbReference type="AlphaFoldDB" id="A0A895YKS2"/>
<gene>
    <name evidence="5" type="primary">ngcE</name>
    <name evidence="5" type="ORF">JQS43_07285</name>
</gene>
<keyword evidence="3" id="KW-0813">Transport</keyword>
<accession>A0A895YKS2</accession>
<comment type="similarity">
    <text evidence="2">Belongs to the bacterial solute-binding protein 1 family.</text>
</comment>
<evidence type="ECO:0000256" key="3">
    <source>
        <dbReference type="ARBA" id="ARBA00022448"/>
    </source>
</evidence>
<dbReference type="InterPro" id="IPR022386">
    <property type="entry name" value="Chitin_NgcE"/>
</dbReference>
<keyword evidence="4" id="KW-0732">Signal</keyword>
<evidence type="ECO:0000256" key="1">
    <source>
        <dbReference type="ARBA" id="ARBA00004196"/>
    </source>
</evidence>
<dbReference type="RefSeq" id="WP_239678302.1">
    <property type="nucleotide sequence ID" value="NZ_CP070499.1"/>
</dbReference>
<dbReference type="NCBIfam" id="TIGR03851">
    <property type="entry name" value="chitin_NgcE"/>
    <property type="match status" value="1"/>
</dbReference>
<dbReference type="InterPro" id="IPR006311">
    <property type="entry name" value="TAT_signal"/>
</dbReference>
<dbReference type="PANTHER" id="PTHR43649:SF31">
    <property type="entry name" value="SN-GLYCEROL-3-PHOSPHATE-BINDING PERIPLASMIC PROTEIN UGPB"/>
    <property type="match status" value="1"/>
</dbReference>
<evidence type="ECO:0000256" key="2">
    <source>
        <dbReference type="ARBA" id="ARBA00008520"/>
    </source>
</evidence>
<dbReference type="PANTHER" id="PTHR43649">
    <property type="entry name" value="ARABINOSE-BINDING PROTEIN-RELATED"/>
    <property type="match status" value="1"/>
</dbReference>
<keyword evidence="6" id="KW-1185">Reference proteome</keyword>
<organism evidence="5 6">
    <name type="scientific">Natronosporangium hydrolyticum</name>
    <dbReference type="NCBI Taxonomy" id="2811111"/>
    <lineage>
        <taxon>Bacteria</taxon>
        <taxon>Bacillati</taxon>
        <taxon>Actinomycetota</taxon>
        <taxon>Actinomycetes</taxon>
        <taxon>Micromonosporales</taxon>
        <taxon>Micromonosporaceae</taxon>
        <taxon>Natronosporangium</taxon>
    </lineage>
</organism>
<reference evidence="5" key="1">
    <citation type="submission" date="2021-02" db="EMBL/GenBank/DDBJ databases">
        <title>Natrosporangium hydrolyticum gen. nov., sp. nov, a haloalkaliphilic actinobacterium from a soda solonchak soil.</title>
        <authorList>
            <person name="Sorokin D.Y."/>
            <person name="Khijniak T.V."/>
            <person name="Zakharycheva A.P."/>
            <person name="Boueva O.V."/>
            <person name="Ariskina E.V."/>
            <person name="Hahnke R.L."/>
            <person name="Bunk B."/>
            <person name="Sproer C."/>
            <person name="Schumann P."/>
            <person name="Evtushenko L.I."/>
            <person name="Kublanov I.V."/>
        </authorList>
    </citation>
    <scope>NUCLEOTIDE SEQUENCE</scope>
    <source>
        <strain evidence="5">DSM 106523</strain>
    </source>
</reference>
<evidence type="ECO:0000313" key="5">
    <source>
        <dbReference type="EMBL" id="QSB16099.1"/>
    </source>
</evidence>
<evidence type="ECO:0000256" key="4">
    <source>
        <dbReference type="ARBA" id="ARBA00022729"/>
    </source>
</evidence>
<dbReference type="Pfam" id="PF01547">
    <property type="entry name" value="SBP_bac_1"/>
    <property type="match status" value="1"/>
</dbReference>
<evidence type="ECO:0000313" key="6">
    <source>
        <dbReference type="Proteomes" id="UP000662857"/>
    </source>
</evidence>
<dbReference type="Proteomes" id="UP000662857">
    <property type="component" value="Chromosome"/>
</dbReference>
<sequence>MSTRPTPFDPARSPGRQLTRRGLLGRAAAAGLLAGPAAGLLAACASSGEASSEAAEGSDDNPFGFDPASQIDAVFFTGGFGEEYPDAISDAFAAHYPEAELGALKTETIGTVVQPRFAGGTPPDMVNNSGGDELDLAGLVNDGAVLDLTPLLDAPSLDDPQVPVRDTLQPGTAEAGMFGDRMFALNYSYSTYGIWYDAALFRTHGWAPPTTWDEFLELAAEMSDAGIAPFIHTGEHPWYIHNVFMEWIYREGGLPVIAAIDNLEPDAWRADAVVLAAQRLQELVDRRLVYPGAEGLDHTQSQQVWLDHGAGLIWNGSWLENEMRDTTPPEFEMTFAPPWAPSNSPATPYGTMRVGAGEPFVVPADGANTAGGLELLRVMLSRAAASAFTELTSSMTVVAGATGGVDSTALTSATEAASAAPEVMDWKALGWYGAHLMDDALLPEIADLMAGRSDAERLIDRIQQAADQVAEDDSIEKFTRDA</sequence>
<dbReference type="Gene3D" id="3.40.190.10">
    <property type="entry name" value="Periplasmic binding protein-like II"/>
    <property type="match status" value="2"/>
</dbReference>
<name>A0A895YKS2_9ACTN</name>
<dbReference type="InterPro" id="IPR050490">
    <property type="entry name" value="Bact_solute-bd_prot1"/>
</dbReference>
<dbReference type="PROSITE" id="PS51318">
    <property type="entry name" value="TAT"/>
    <property type="match status" value="1"/>
</dbReference>
<dbReference type="GO" id="GO:0030313">
    <property type="term" value="C:cell envelope"/>
    <property type="evidence" value="ECO:0007669"/>
    <property type="project" value="UniProtKB-SubCell"/>
</dbReference>